<evidence type="ECO:0000313" key="4">
    <source>
        <dbReference type="Proteomes" id="UP000655208"/>
    </source>
</evidence>
<feature type="chain" id="PRO_5038467542" description="DUF389 domain-containing protein" evidence="2">
    <location>
        <begin position="22"/>
        <end position="314"/>
    </location>
</feature>
<keyword evidence="1" id="KW-0812">Transmembrane</keyword>
<proteinExistence type="predicted"/>
<feature type="transmembrane region" description="Helical" evidence="1">
    <location>
        <begin position="212"/>
        <end position="233"/>
    </location>
</feature>
<protein>
    <recommendedName>
        <fullName evidence="5">DUF389 domain-containing protein</fullName>
    </recommendedName>
</protein>
<keyword evidence="2" id="KW-0732">Signal</keyword>
<evidence type="ECO:0000256" key="1">
    <source>
        <dbReference type="SAM" id="Phobius"/>
    </source>
</evidence>
<feature type="transmembrane region" description="Helical" evidence="1">
    <location>
        <begin position="140"/>
        <end position="162"/>
    </location>
</feature>
<keyword evidence="1" id="KW-1133">Transmembrane helix</keyword>
<keyword evidence="4" id="KW-1185">Reference proteome</keyword>
<name>A0A917T9B9_9ACTN</name>
<sequence>MFHLRLLVPPALTAAVCQALAENPGVAHVVLVRGAAVRPAGDLVEADVVREVTDELVDELLGLGLDAGAVTGQDLALARSEQARVAERATPGESADSVVWQQVQERADDESVPSGTFLAFLSIAVLLAAIGVVLDSPITIVGAMVVGPEFGPLAAISIGLVLRRWALVRRAALTLVLGFPAAVAVTALASWLATGVHLIAPVDLDISHQTDFIYRIGPFSFIVALLAGAAGMLSMTTGKSAALVGVFISVTTVPAAGYVAVGSVLHHWGPVGGAALQLAINLVGIVAAAVATLLVVRWVDVRRHRRLQERAVRR</sequence>
<feature type="transmembrane region" description="Helical" evidence="1">
    <location>
        <begin position="273"/>
        <end position="296"/>
    </location>
</feature>
<dbReference type="PANTHER" id="PTHR20992">
    <property type="entry name" value="AT15442P-RELATED"/>
    <property type="match status" value="1"/>
</dbReference>
<feature type="signal peptide" evidence="2">
    <location>
        <begin position="1"/>
        <end position="21"/>
    </location>
</feature>
<dbReference type="AlphaFoldDB" id="A0A917T9B9"/>
<dbReference type="InterPro" id="IPR005240">
    <property type="entry name" value="DUF389"/>
</dbReference>
<dbReference type="PANTHER" id="PTHR20992:SF9">
    <property type="entry name" value="AT15442P-RELATED"/>
    <property type="match status" value="1"/>
</dbReference>
<comment type="caution">
    <text evidence="3">The sequence shown here is derived from an EMBL/GenBank/DDBJ whole genome shotgun (WGS) entry which is preliminary data.</text>
</comment>
<feature type="transmembrane region" description="Helical" evidence="1">
    <location>
        <begin position="116"/>
        <end position="134"/>
    </location>
</feature>
<evidence type="ECO:0008006" key="5">
    <source>
        <dbReference type="Google" id="ProtNLM"/>
    </source>
</evidence>
<reference evidence="3" key="2">
    <citation type="submission" date="2020-09" db="EMBL/GenBank/DDBJ databases">
        <authorList>
            <person name="Sun Q."/>
            <person name="Zhou Y."/>
        </authorList>
    </citation>
    <scope>NUCLEOTIDE SEQUENCE</scope>
    <source>
        <strain evidence="3">CGMCC 4.7308</strain>
    </source>
</reference>
<accession>A0A917T9B9</accession>
<evidence type="ECO:0000313" key="3">
    <source>
        <dbReference type="EMBL" id="GGM14224.1"/>
    </source>
</evidence>
<feature type="transmembrane region" description="Helical" evidence="1">
    <location>
        <begin position="174"/>
        <end position="200"/>
    </location>
</feature>
<keyword evidence="1" id="KW-0472">Membrane</keyword>
<dbReference type="Proteomes" id="UP000655208">
    <property type="component" value="Unassembled WGS sequence"/>
</dbReference>
<dbReference type="EMBL" id="BMNA01000012">
    <property type="protein sequence ID" value="GGM14224.1"/>
    <property type="molecule type" value="Genomic_DNA"/>
</dbReference>
<reference evidence="3" key="1">
    <citation type="journal article" date="2014" name="Int. J. Syst. Evol. Microbiol.">
        <title>Complete genome sequence of Corynebacterium casei LMG S-19264T (=DSM 44701T), isolated from a smear-ripened cheese.</title>
        <authorList>
            <consortium name="US DOE Joint Genome Institute (JGI-PGF)"/>
            <person name="Walter F."/>
            <person name="Albersmeier A."/>
            <person name="Kalinowski J."/>
            <person name="Ruckert C."/>
        </authorList>
    </citation>
    <scope>NUCLEOTIDE SEQUENCE</scope>
    <source>
        <strain evidence="3">CGMCC 4.7308</strain>
    </source>
</reference>
<evidence type="ECO:0000256" key="2">
    <source>
        <dbReference type="SAM" id="SignalP"/>
    </source>
</evidence>
<feature type="transmembrane region" description="Helical" evidence="1">
    <location>
        <begin position="240"/>
        <end position="261"/>
    </location>
</feature>
<organism evidence="3 4">
    <name type="scientific">Nakamurella endophytica</name>
    <dbReference type="NCBI Taxonomy" id="1748367"/>
    <lineage>
        <taxon>Bacteria</taxon>
        <taxon>Bacillati</taxon>
        <taxon>Actinomycetota</taxon>
        <taxon>Actinomycetes</taxon>
        <taxon>Nakamurellales</taxon>
        <taxon>Nakamurellaceae</taxon>
        <taxon>Nakamurella</taxon>
    </lineage>
</organism>
<dbReference type="Pfam" id="PF04087">
    <property type="entry name" value="DUF389"/>
    <property type="match status" value="1"/>
</dbReference>
<dbReference type="RefSeq" id="WP_188944279.1">
    <property type="nucleotide sequence ID" value="NZ_BMNA01000012.1"/>
</dbReference>
<gene>
    <name evidence="3" type="ORF">GCM10011594_37820</name>
</gene>